<evidence type="ECO:0000256" key="5">
    <source>
        <dbReference type="ARBA" id="ARBA00022898"/>
    </source>
</evidence>
<evidence type="ECO:0000256" key="8">
    <source>
        <dbReference type="ARBA" id="ARBA00023235"/>
    </source>
</evidence>
<dbReference type="PANTHER" id="PTHR30538:SF1">
    <property type="entry name" value="L-LYSINE 2,3-AMINOMUTASE"/>
    <property type="match status" value="1"/>
</dbReference>
<keyword evidence="4 9" id="KW-0479">Metal-binding</keyword>
<evidence type="ECO:0000256" key="6">
    <source>
        <dbReference type="ARBA" id="ARBA00023004"/>
    </source>
</evidence>
<feature type="binding site" evidence="9">
    <location>
        <position position="169"/>
    </location>
    <ligand>
        <name>[4Fe-4S] cluster</name>
        <dbReference type="ChEBI" id="CHEBI:49883"/>
        <note>4Fe-4S-S-AdoMet</note>
    </ligand>
</feature>
<dbReference type="Pfam" id="PF04055">
    <property type="entry name" value="Radical_SAM"/>
    <property type="match status" value="1"/>
</dbReference>
<dbReference type="AlphaFoldDB" id="A0A1M6QPG0"/>
<dbReference type="PIRSF" id="PIRSF004911">
    <property type="entry name" value="DUF160"/>
    <property type="match status" value="1"/>
</dbReference>
<feature type="binding site" evidence="9">
    <location>
        <position position="172"/>
    </location>
    <ligand>
        <name>[4Fe-4S] cluster</name>
        <dbReference type="ChEBI" id="CHEBI:49883"/>
        <note>4Fe-4S-S-AdoMet</note>
    </ligand>
</feature>
<keyword evidence="8" id="KW-0413">Isomerase</keyword>
<keyword evidence="13" id="KW-1185">Reference proteome</keyword>
<dbReference type="GO" id="GO:0016869">
    <property type="term" value="F:intramolecular aminotransferase activity"/>
    <property type="evidence" value="ECO:0007669"/>
    <property type="project" value="InterPro"/>
</dbReference>
<sequence>MENKKKQISLKRAEELKSRIEDYIQIRKQIPKGLEKKSELEERKKKILSILGGTEEDWKDYKWQLKNRISDVETLSKIINLSEREIEQIKEVGEKFRWAVSPYYVSLIDPNDKFDPVKLMSIPEYVELKDSVDDLDPMGEEYTNPAGSITRRYPDRLIINVTNECAMYCRHCQRRRNIGQCDEAKPRAVIQESIDYVRDNEEIRDVLITGGDPLTLPDDYLEWIISELRKIPHVDYIRIGSRTLVTMPQRITDKLCNMLKKYHPIFINTHFNHPMEITEESKEACERLANAGIPLGNQAVLLNGINNDKFVMRCLNHELLKCRVRPYYIFHAKHVKGTTHFNTSIDDGIEIMEYLRGYTSGLAIPTYIVNAPKGKGKTPILPQYLISRGKDFVMIRTWEGEVIKYENHPSVDIKKLIDDESCSK</sequence>
<dbReference type="SFLD" id="SFLDG01070">
    <property type="entry name" value="PLP-dependent"/>
    <property type="match status" value="1"/>
</dbReference>
<reference evidence="13" key="1">
    <citation type="submission" date="2016-11" db="EMBL/GenBank/DDBJ databases">
        <authorList>
            <person name="Varghese N."/>
            <person name="Submissions S."/>
        </authorList>
    </citation>
    <scope>NUCLEOTIDE SEQUENCE [LARGE SCALE GENOMIC DNA]</scope>
    <source>
        <strain evidence="13">DSM 15518</strain>
    </source>
</reference>
<dbReference type="PROSITE" id="PS51918">
    <property type="entry name" value="RADICAL_SAM"/>
    <property type="match status" value="1"/>
</dbReference>
<dbReference type="NCBIfam" id="TIGR00238">
    <property type="entry name" value="KamA family radical SAM protein"/>
    <property type="match status" value="1"/>
</dbReference>
<evidence type="ECO:0000313" key="13">
    <source>
        <dbReference type="Proteomes" id="UP000242497"/>
    </source>
</evidence>
<evidence type="ECO:0000256" key="1">
    <source>
        <dbReference type="ARBA" id="ARBA00001933"/>
    </source>
</evidence>
<dbReference type="CDD" id="cd01335">
    <property type="entry name" value="Radical_SAM"/>
    <property type="match status" value="1"/>
</dbReference>
<keyword evidence="7 9" id="KW-0411">Iron-sulfur</keyword>
<dbReference type="GO" id="GO:0051539">
    <property type="term" value="F:4 iron, 4 sulfur cluster binding"/>
    <property type="evidence" value="ECO:0007669"/>
    <property type="project" value="UniProtKB-KW"/>
</dbReference>
<evidence type="ECO:0000313" key="12">
    <source>
        <dbReference type="EMBL" id="SHK21980.1"/>
    </source>
</evidence>
<keyword evidence="3" id="KW-0949">S-adenosyl-L-methionine</keyword>
<evidence type="ECO:0000256" key="10">
    <source>
        <dbReference type="PIRSR" id="PIRSR603739-50"/>
    </source>
</evidence>
<dbReference type="PANTHER" id="PTHR30538">
    <property type="entry name" value="LYSINE 2,3-AMINOMUTASE-RELATED"/>
    <property type="match status" value="1"/>
</dbReference>
<feature type="domain" description="Radical SAM core" evidence="11">
    <location>
        <begin position="151"/>
        <end position="372"/>
    </location>
</feature>
<comment type="cofactor">
    <cofactor evidence="1 10">
        <name>pyridoxal 5'-phosphate</name>
        <dbReference type="ChEBI" id="CHEBI:597326"/>
    </cofactor>
</comment>
<gene>
    <name evidence="12" type="ORF">SAMN02744037_01901</name>
</gene>
<protein>
    <submittedName>
        <fullName evidence="12">Lysine 2,3-aminomutase</fullName>
    </submittedName>
</protein>
<dbReference type="SFLD" id="SFLDF00290">
    <property type="entry name" value="glutamate_2_3-aminomutase"/>
    <property type="match status" value="1"/>
</dbReference>
<dbReference type="SUPFAM" id="SSF102114">
    <property type="entry name" value="Radical SAM enzymes"/>
    <property type="match status" value="1"/>
</dbReference>
<dbReference type="Gene3D" id="3.20.20.70">
    <property type="entry name" value="Aldolase class I"/>
    <property type="match status" value="1"/>
</dbReference>
<dbReference type="InterPro" id="IPR030801">
    <property type="entry name" value="Glu_2_3_NH3_mut"/>
</dbReference>
<dbReference type="NCBIfam" id="TIGR04368">
    <property type="entry name" value="Glu_2_3_NH3_mut"/>
    <property type="match status" value="1"/>
</dbReference>
<dbReference type="InterPro" id="IPR058240">
    <property type="entry name" value="rSAM_sf"/>
</dbReference>
<keyword evidence="2 9" id="KW-0004">4Fe-4S</keyword>
<dbReference type="FunFam" id="3.20.20.70:FF:000095">
    <property type="entry name" value="Lysine 2,3-aminomutase"/>
    <property type="match status" value="1"/>
</dbReference>
<evidence type="ECO:0000256" key="9">
    <source>
        <dbReference type="PIRSR" id="PIRSR004911-1"/>
    </source>
</evidence>
<dbReference type="InterPro" id="IPR013785">
    <property type="entry name" value="Aldolase_TIM"/>
</dbReference>
<dbReference type="InterPro" id="IPR007197">
    <property type="entry name" value="rSAM"/>
</dbReference>
<evidence type="ECO:0000256" key="2">
    <source>
        <dbReference type="ARBA" id="ARBA00022485"/>
    </source>
</evidence>
<proteinExistence type="predicted"/>
<organism evidence="12 13">
    <name type="scientific">Tepidibacter formicigenes DSM 15518</name>
    <dbReference type="NCBI Taxonomy" id="1123349"/>
    <lineage>
        <taxon>Bacteria</taxon>
        <taxon>Bacillati</taxon>
        <taxon>Bacillota</taxon>
        <taxon>Clostridia</taxon>
        <taxon>Peptostreptococcales</taxon>
        <taxon>Peptostreptococcaceae</taxon>
        <taxon>Tepidibacter</taxon>
    </lineage>
</organism>
<dbReference type="InterPro" id="IPR025895">
    <property type="entry name" value="LAM_C_dom"/>
</dbReference>
<dbReference type="OrthoDB" id="9768064at2"/>
<dbReference type="GO" id="GO:0046872">
    <property type="term" value="F:metal ion binding"/>
    <property type="evidence" value="ECO:0007669"/>
    <property type="project" value="UniProtKB-KW"/>
</dbReference>
<keyword evidence="5 10" id="KW-0663">Pyridoxal phosphate</keyword>
<dbReference type="EMBL" id="FRAE01000045">
    <property type="protein sequence ID" value="SHK21980.1"/>
    <property type="molecule type" value="Genomic_DNA"/>
</dbReference>
<keyword evidence="6" id="KW-0408">Iron</keyword>
<dbReference type="Proteomes" id="UP000242497">
    <property type="component" value="Unassembled WGS sequence"/>
</dbReference>
<dbReference type="STRING" id="1123349.SAMN02744037_01901"/>
<evidence type="ECO:0000256" key="7">
    <source>
        <dbReference type="ARBA" id="ARBA00023014"/>
    </source>
</evidence>
<feature type="binding site" evidence="9">
    <location>
        <position position="165"/>
    </location>
    <ligand>
        <name>[4Fe-4S] cluster</name>
        <dbReference type="ChEBI" id="CHEBI:49883"/>
        <note>4Fe-4S-S-AdoMet</note>
    </ligand>
</feature>
<dbReference type="RefSeq" id="WP_072889397.1">
    <property type="nucleotide sequence ID" value="NZ_FRAE01000045.1"/>
</dbReference>
<evidence type="ECO:0000256" key="3">
    <source>
        <dbReference type="ARBA" id="ARBA00022691"/>
    </source>
</evidence>
<accession>A0A1M6QPG0</accession>
<dbReference type="SFLD" id="SFLDS00029">
    <property type="entry name" value="Radical_SAM"/>
    <property type="match status" value="1"/>
</dbReference>
<dbReference type="Gene3D" id="6.10.140.1170">
    <property type="match status" value="1"/>
</dbReference>
<dbReference type="Pfam" id="PF12544">
    <property type="entry name" value="LAM_C"/>
    <property type="match status" value="1"/>
</dbReference>
<evidence type="ECO:0000256" key="4">
    <source>
        <dbReference type="ARBA" id="ARBA00022723"/>
    </source>
</evidence>
<evidence type="ECO:0000259" key="11">
    <source>
        <dbReference type="PROSITE" id="PS51918"/>
    </source>
</evidence>
<name>A0A1M6QPG0_9FIRM</name>
<dbReference type="InterPro" id="IPR003739">
    <property type="entry name" value="Lys_aminomutase/Glu_NH3_mut"/>
</dbReference>
<feature type="modified residue" description="N6-(pyridoxal phosphate)lysine" evidence="10">
    <location>
        <position position="377"/>
    </location>
</feature>